<feature type="transmembrane region" description="Helical" evidence="1">
    <location>
        <begin position="54"/>
        <end position="87"/>
    </location>
</feature>
<organism evidence="2 3">
    <name type="scientific">Alishewanella tabrizica</name>
    <dbReference type="NCBI Taxonomy" id="671278"/>
    <lineage>
        <taxon>Bacteria</taxon>
        <taxon>Pseudomonadati</taxon>
        <taxon>Pseudomonadota</taxon>
        <taxon>Gammaproteobacteria</taxon>
        <taxon>Alteromonadales</taxon>
        <taxon>Alteromonadaceae</taxon>
        <taxon>Alishewanella</taxon>
    </lineage>
</organism>
<proteinExistence type="predicted"/>
<gene>
    <name evidence="2" type="ORF">GCM10008111_11860</name>
</gene>
<dbReference type="Proteomes" id="UP000634667">
    <property type="component" value="Unassembled WGS sequence"/>
</dbReference>
<evidence type="ECO:0000313" key="2">
    <source>
        <dbReference type="EMBL" id="GGW57414.1"/>
    </source>
</evidence>
<feature type="transmembrane region" description="Helical" evidence="1">
    <location>
        <begin position="22"/>
        <end position="42"/>
    </location>
</feature>
<keyword evidence="1" id="KW-0812">Transmembrane</keyword>
<accession>A0ABQ2WLW9</accession>
<keyword evidence="1" id="KW-0472">Membrane</keyword>
<dbReference type="EMBL" id="BMYR01000004">
    <property type="protein sequence ID" value="GGW57414.1"/>
    <property type="molecule type" value="Genomic_DNA"/>
</dbReference>
<feature type="transmembrane region" description="Helical" evidence="1">
    <location>
        <begin position="99"/>
        <end position="117"/>
    </location>
</feature>
<dbReference type="PANTHER" id="PTHR28026:SF9">
    <property type="entry name" value="2-HYDROXY-PALMITIC ACID DIOXYGENASE MPO1"/>
    <property type="match status" value="1"/>
</dbReference>
<dbReference type="RefSeq" id="WP_189481479.1">
    <property type="nucleotide sequence ID" value="NZ_BMYR01000004.1"/>
</dbReference>
<name>A0ABQ2WLW9_9ALTE</name>
<reference evidence="3" key="1">
    <citation type="journal article" date="2019" name="Int. J. Syst. Evol. Microbiol.">
        <title>The Global Catalogue of Microorganisms (GCM) 10K type strain sequencing project: providing services to taxonomists for standard genome sequencing and annotation.</title>
        <authorList>
            <consortium name="The Broad Institute Genomics Platform"/>
            <consortium name="The Broad Institute Genome Sequencing Center for Infectious Disease"/>
            <person name="Wu L."/>
            <person name="Ma J."/>
        </authorList>
    </citation>
    <scope>NUCLEOTIDE SEQUENCE [LARGE SCALE GENOMIC DNA]</scope>
    <source>
        <strain evidence="3">KCTC 23723</strain>
    </source>
</reference>
<dbReference type="PANTHER" id="PTHR28026">
    <property type="entry name" value="DUF962 DOMAIN PROTEIN (AFU_ORTHOLOGUE AFUA_8G05310)"/>
    <property type="match status" value="1"/>
</dbReference>
<sequence length="155" mass="17793">MKTAQQWFNEYAVSHQHPTNKLIHWLAVPTIYATVIGLLWQIPMPIASLAEQGINWALLLLMPALLFYFLLAFSLGLGMTIFSAAVVTLIRMLEQQSVIDIWQLSLLVFIVMWVLQFVGHKIEGKKPSFFQDLAFLLIGPAWLLGFVLKRLHIRY</sequence>
<comment type="caution">
    <text evidence="2">The sequence shown here is derived from an EMBL/GenBank/DDBJ whole genome shotgun (WGS) entry which is preliminary data.</text>
</comment>
<protein>
    <recommendedName>
        <fullName evidence="4">PRS2 protein</fullName>
    </recommendedName>
</protein>
<dbReference type="InterPro" id="IPR009305">
    <property type="entry name" value="Mpo1-like"/>
</dbReference>
<evidence type="ECO:0008006" key="4">
    <source>
        <dbReference type="Google" id="ProtNLM"/>
    </source>
</evidence>
<keyword evidence="1" id="KW-1133">Transmembrane helix</keyword>
<keyword evidence="3" id="KW-1185">Reference proteome</keyword>
<dbReference type="Pfam" id="PF06127">
    <property type="entry name" value="Mpo1-like"/>
    <property type="match status" value="1"/>
</dbReference>
<feature type="transmembrane region" description="Helical" evidence="1">
    <location>
        <begin position="129"/>
        <end position="148"/>
    </location>
</feature>
<evidence type="ECO:0000313" key="3">
    <source>
        <dbReference type="Proteomes" id="UP000634667"/>
    </source>
</evidence>
<evidence type="ECO:0000256" key="1">
    <source>
        <dbReference type="SAM" id="Phobius"/>
    </source>
</evidence>